<dbReference type="InterPro" id="IPR023828">
    <property type="entry name" value="Peptidase_S8_Ser-AS"/>
</dbReference>
<dbReference type="InterPro" id="IPR015500">
    <property type="entry name" value="Peptidase_S8_subtilisin-rel"/>
</dbReference>
<keyword evidence="10" id="KW-0812">Transmembrane</keyword>
<dbReference type="Pfam" id="PF05922">
    <property type="entry name" value="Inhibitor_I9"/>
    <property type="match status" value="1"/>
</dbReference>
<keyword evidence="10" id="KW-0472">Membrane</keyword>
<dbReference type="Gene3D" id="3.30.70.80">
    <property type="entry name" value="Peptidase S8 propeptide/proteinase inhibitor I9"/>
    <property type="match status" value="1"/>
</dbReference>
<dbReference type="SUPFAM" id="SSF52743">
    <property type="entry name" value="Subtilisin-like"/>
    <property type="match status" value="1"/>
</dbReference>
<reference evidence="14" key="1">
    <citation type="journal article" date="2018" name="Front. Plant Sci.">
        <title>Comparative Analysis of the Nodule Transcriptomes of Ceanothus thyrsiflorus (Rhamnaceae, Rosales) and Datisca glomerata (Datiscaceae, Cucurbitales).</title>
        <authorList>
            <person name="Salgado M.G."/>
            <person name="van Velzen R."/>
            <person name="Nguyen T.V."/>
            <person name="Battenberg K."/>
            <person name="Berry A.M."/>
            <person name="Lundin D."/>
            <person name="Pawlowski K."/>
        </authorList>
    </citation>
    <scope>NUCLEOTIDE SEQUENCE</scope>
</reference>
<evidence type="ECO:0000256" key="9">
    <source>
        <dbReference type="PROSITE-ProRule" id="PRU01240"/>
    </source>
</evidence>
<evidence type="ECO:0000256" key="5">
    <source>
        <dbReference type="ARBA" id="ARBA00022729"/>
    </source>
</evidence>
<dbReference type="FunFam" id="3.30.70.80:FF:000002">
    <property type="entry name" value="Subtilisin-like protease SBT5.3"/>
    <property type="match status" value="1"/>
</dbReference>
<dbReference type="PRINTS" id="PR00723">
    <property type="entry name" value="SUBTILISIN"/>
</dbReference>
<dbReference type="PROSITE" id="PS51892">
    <property type="entry name" value="SUBTILASE"/>
    <property type="match status" value="1"/>
</dbReference>
<name>A0A3Q8UAW8_CEATH</name>
<protein>
    <submittedName>
        <fullName evidence="14">Cucumisin 1-1</fullName>
    </submittedName>
</protein>
<dbReference type="CDD" id="cd04852">
    <property type="entry name" value="Peptidases_S8_3"/>
    <property type="match status" value="1"/>
</dbReference>
<proteinExistence type="evidence at transcript level"/>
<dbReference type="FunFam" id="3.40.50.200:FF:000006">
    <property type="entry name" value="Subtilisin-like protease SBT1.5"/>
    <property type="match status" value="1"/>
</dbReference>
<dbReference type="Pfam" id="PF00082">
    <property type="entry name" value="Peptidase_S8"/>
    <property type="match status" value="1"/>
</dbReference>
<dbReference type="GO" id="GO:0006508">
    <property type="term" value="P:proteolysis"/>
    <property type="evidence" value="ECO:0007669"/>
    <property type="project" value="UniProtKB-KW"/>
</dbReference>
<evidence type="ECO:0000313" key="14">
    <source>
        <dbReference type="EMBL" id="AZL93856.1"/>
    </source>
</evidence>
<dbReference type="InterPro" id="IPR045051">
    <property type="entry name" value="SBT"/>
</dbReference>
<evidence type="ECO:0000256" key="3">
    <source>
        <dbReference type="ARBA" id="ARBA00022525"/>
    </source>
</evidence>
<dbReference type="CDD" id="cd02120">
    <property type="entry name" value="PA_subtilisin_like"/>
    <property type="match status" value="1"/>
</dbReference>
<accession>A0A3Q8UAW8</accession>
<evidence type="ECO:0000259" key="11">
    <source>
        <dbReference type="Pfam" id="PF00082"/>
    </source>
</evidence>
<dbReference type="Gene3D" id="2.60.40.2310">
    <property type="match status" value="1"/>
</dbReference>
<evidence type="ECO:0000256" key="7">
    <source>
        <dbReference type="ARBA" id="ARBA00022825"/>
    </source>
</evidence>
<feature type="active site" description="Charge relay system" evidence="8 9">
    <location>
        <position position="172"/>
    </location>
</feature>
<sequence length="805" mass="86667">MKNEINFSESLYRVQIDQKVPLLAKRKTKKMASLKFVNIPLYLLSFAIFFMLCLSQENKVHVVYMGDKPKGDVFVASTRNSMHHSVLESVLGSAAAAKDSLIYSYGRSFNGFAAKLSDEEVSRLLEMDEVVSILPNTPLQLHTTRSWDFIGFTESHVKASKGGGDVIIGVLDSGIWPELDSFSAEGFGPPPKKWKGICQGNKNFTCNNKVIGARYYNNLEFFNVTDVKSPRDSQGHGSHTASTAAGREVEGASYYGIAKGIARGGAPGARIAAYKVCWSFGCGPADILAAFDDAIADGVDIISASIGLSSVLHYWEDPVAIGSFHAMKKGILTSVSAGNDGPDRGAVTNCSPWLVTVAASSTDRKFVSQLVLGDGKIFMGHVINNFNLKGKSFPLIWGGDATNFSANSISLKARNCLPEDLDSNRVKGKIVVCESRSDGAGVMLAGGVGAIMPGRSLDELAFPLPLPAALISGTDIDKVLDYMRSTKNPVATILVTEVWKDPMAPYAASFSSRGPNPVTPDILKPDLSAPGVNILAAWSPLASPSVYPRDTRSSKFYFDSGTSMACPHVSGVAAYVKAAHPHWSPAAIKSALMTTATVMNPGRDDDREFAYGSGLLNPVKAVDPGLVFDATTTDYINFLCKQGYNSTTLKAITSDRSVCKGIKSGRAWDLNYPSFALGIEDGHKIIGSFTRKVTNVGSPNSTYNVHIHVPDILEVKVEPSTLTFTDIGEKKSFVVKVDGPRISQVPIISGSITWKDGVHEVRTPLVVHTVIPSAFSNNPFQQLSTKSTPIGSSTMYAKNKIFYEY</sequence>
<dbReference type="PROSITE" id="PS00138">
    <property type="entry name" value="SUBTILASE_SER"/>
    <property type="match status" value="1"/>
</dbReference>
<dbReference type="InterPro" id="IPR010259">
    <property type="entry name" value="S8pro/Inhibitor_I9"/>
</dbReference>
<organism evidence="14">
    <name type="scientific">Ceanothus thyrsiflorus</name>
    <name type="common">Blue blossom</name>
    <dbReference type="NCBI Taxonomy" id="48245"/>
    <lineage>
        <taxon>Eukaryota</taxon>
        <taxon>Viridiplantae</taxon>
        <taxon>Streptophyta</taxon>
        <taxon>Embryophyta</taxon>
        <taxon>Tracheophyta</taxon>
        <taxon>Spermatophyta</taxon>
        <taxon>Magnoliopsida</taxon>
        <taxon>eudicotyledons</taxon>
        <taxon>Gunneridae</taxon>
        <taxon>Pentapetalae</taxon>
        <taxon>rosids</taxon>
        <taxon>fabids</taxon>
        <taxon>Rosales</taxon>
        <taxon>Rhamnaceae</taxon>
        <taxon>Rhamnaceae incertae sedis</taxon>
        <taxon>Ceanothus</taxon>
    </lineage>
</organism>
<evidence type="ECO:0000259" key="12">
    <source>
        <dbReference type="Pfam" id="PF05922"/>
    </source>
</evidence>
<dbReference type="PANTHER" id="PTHR10795">
    <property type="entry name" value="PROPROTEIN CONVERTASE SUBTILISIN/KEXIN"/>
    <property type="match status" value="1"/>
</dbReference>
<keyword evidence="4 9" id="KW-0645">Protease</keyword>
<keyword evidence="6 9" id="KW-0378">Hydrolase</keyword>
<evidence type="ECO:0000256" key="1">
    <source>
        <dbReference type="ARBA" id="ARBA00004613"/>
    </source>
</evidence>
<dbReference type="GO" id="GO:0004252">
    <property type="term" value="F:serine-type endopeptidase activity"/>
    <property type="evidence" value="ECO:0007669"/>
    <property type="project" value="UniProtKB-UniRule"/>
</dbReference>
<feature type="active site" description="Charge relay system" evidence="8 9">
    <location>
        <position position="236"/>
    </location>
</feature>
<comment type="similarity">
    <text evidence="2 9">Belongs to the peptidase S8 family.</text>
</comment>
<evidence type="ECO:0000256" key="4">
    <source>
        <dbReference type="ARBA" id="ARBA00022670"/>
    </source>
</evidence>
<keyword evidence="3" id="KW-0964">Secreted</keyword>
<evidence type="ECO:0000256" key="10">
    <source>
        <dbReference type="SAM" id="Phobius"/>
    </source>
</evidence>
<dbReference type="InterPro" id="IPR034197">
    <property type="entry name" value="Peptidases_S8_3"/>
</dbReference>
<evidence type="ECO:0000256" key="8">
    <source>
        <dbReference type="PIRSR" id="PIRSR615500-1"/>
    </source>
</evidence>
<comment type="subcellular location">
    <subcellularLocation>
        <location evidence="1">Secreted</location>
    </subcellularLocation>
</comment>
<evidence type="ECO:0000256" key="6">
    <source>
        <dbReference type="ARBA" id="ARBA00022801"/>
    </source>
</evidence>
<evidence type="ECO:0000256" key="2">
    <source>
        <dbReference type="ARBA" id="ARBA00011073"/>
    </source>
</evidence>
<dbReference type="InterPro" id="IPR036852">
    <property type="entry name" value="Peptidase_S8/S53_dom_sf"/>
</dbReference>
<dbReference type="Pfam" id="PF17766">
    <property type="entry name" value="fn3_6"/>
    <property type="match status" value="1"/>
</dbReference>
<dbReference type="EMBL" id="MH734159">
    <property type="protein sequence ID" value="AZL93856.1"/>
    <property type="molecule type" value="mRNA"/>
</dbReference>
<keyword evidence="10" id="KW-1133">Transmembrane helix</keyword>
<dbReference type="InterPro" id="IPR041469">
    <property type="entry name" value="Subtilisin-like_FN3"/>
</dbReference>
<keyword evidence="7 9" id="KW-0720">Serine protease</keyword>
<feature type="domain" description="Inhibitor I9" evidence="12">
    <location>
        <begin position="61"/>
        <end position="142"/>
    </location>
</feature>
<dbReference type="InterPro" id="IPR037045">
    <property type="entry name" value="S8pro/Inhibitor_I9_sf"/>
</dbReference>
<feature type="domain" description="Peptidase S8/S53" evidence="11">
    <location>
        <begin position="164"/>
        <end position="612"/>
    </location>
</feature>
<keyword evidence="5" id="KW-0732">Signal</keyword>
<dbReference type="GO" id="GO:0009609">
    <property type="term" value="P:response to symbiotic bacterium"/>
    <property type="evidence" value="ECO:0007669"/>
    <property type="project" value="UniProtKB-ARBA"/>
</dbReference>
<dbReference type="Gene3D" id="3.40.50.200">
    <property type="entry name" value="Peptidase S8/S53 domain"/>
    <property type="match status" value="1"/>
</dbReference>
<feature type="transmembrane region" description="Helical" evidence="10">
    <location>
        <begin position="32"/>
        <end position="52"/>
    </location>
</feature>
<dbReference type="GO" id="GO:0005576">
    <property type="term" value="C:extracellular region"/>
    <property type="evidence" value="ECO:0007669"/>
    <property type="project" value="UniProtKB-SubCell"/>
</dbReference>
<dbReference type="Gene3D" id="3.50.30.30">
    <property type="match status" value="1"/>
</dbReference>
<evidence type="ECO:0000259" key="13">
    <source>
        <dbReference type="Pfam" id="PF17766"/>
    </source>
</evidence>
<dbReference type="AlphaFoldDB" id="A0A3Q8UAW8"/>
<feature type="active site" description="Charge relay system" evidence="8 9">
    <location>
        <position position="563"/>
    </location>
</feature>
<feature type="domain" description="Subtilisin-like protease fibronectin type-III" evidence="13">
    <location>
        <begin position="669"/>
        <end position="767"/>
    </location>
</feature>
<dbReference type="InterPro" id="IPR000209">
    <property type="entry name" value="Peptidase_S8/S53_dom"/>
</dbReference>